<dbReference type="GO" id="GO:0005634">
    <property type="term" value="C:nucleus"/>
    <property type="evidence" value="ECO:0007669"/>
    <property type="project" value="TreeGrafter"/>
</dbReference>
<dbReference type="GO" id="GO:0046872">
    <property type="term" value="F:metal ion binding"/>
    <property type="evidence" value="ECO:0007669"/>
    <property type="project" value="UniProtKB-KW"/>
</dbReference>
<dbReference type="GeneID" id="39584023"/>
<dbReference type="InterPro" id="IPR050134">
    <property type="entry name" value="NAD-dep_sirtuin_deacylases"/>
</dbReference>
<sequence>MAYTANSRRKRSRAFNDAERARNRQKWGEPYFEVIEDSSPPEVIIDDDEDSLPPRKVVVKEASPADVIIIDDDEDPLPPSKVIVKDASPPEDIIIDDDGDPLPPRKVIVKDASPPEVIIINDDEDSLSICKVKDASPPEDIDKDTSPPREAIVIEDGSGPFHQPGTAPEALALGRQRSTPLAEAITDDDSSRATGHQSETVNVSPFSSPSPACLPAQQVRGERWIVVTGAGISTQAGLPDFKSRKGKGLRKLFDAAMLRSPDTAQEYLDKVRDFQEKVNAASPTSTHEFIAELRSTGRLLRTYTQNIDGLEEKAGLPCGPAGSAICVQLHGSVHSLRCSLCLQVSRPSLGDVAPGSECLLCGGRAKERIDAGKRRCASGILLPDIRLYNEEHPDGDLIAEAVRQDLGQQPDVLLIMGTSLRVPGVKWLVRVLGNAVRDNGWKTVLVNRDPPPPPLRGLVEWLAMDCDEWVNRQLRY</sequence>
<protein>
    <submittedName>
        <fullName evidence="7">DHS-like NAD/FAD-binding domain-containing protein</fullName>
    </submittedName>
</protein>
<dbReference type="PROSITE" id="PS50305">
    <property type="entry name" value="SIRTUIN"/>
    <property type="match status" value="1"/>
</dbReference>
<dbReference type="InterPro" id="IPR029035">
    <property type="entry name" value="DHS-like_NAD/FAD-binding_dom"/>
</dbReference>
<feature type="region of interest" description="Disordered" evidence="5">
    <location>
        <begin position="70"/>
        <end position="103"/>
    </location>
</feature>
<dbReference type="PANTHER" id="PTHR11085">
    <property type="entry name" value="NAD-DEPENDENT PROTEIN DEACYLASE SIRTUIN-5, MITOCHONDRIAL-RELATED"/>
    <property type="match status" value="1"/>
</dbReference>
<keyword evidence="3" id="KW-0520">NAD</keyword>
<gene>
    <name evidence="7" type="ORF">SODALDRAFT_63105</name>
</gene>
<evidence type="ECO:0000256" key="5">
    <source>
        <dbReference type="SAM" id="MobiDB-lite"/>
    </source>
</evidence>
<feature type="binding site" evidence="4">
    <location>
        <position position="358"/>
    </location>
    <ligand>
        <name>Zn(2+)</name>
        <dbReference type="ChEBI" id="CHEBI:29105"/>
    </ligand>
</feature>
<dbReference type="AlphaFoldDB" id="A0A3N2PLS1"/>
<accession>A0A3N2PLS1</accession>
<keyword evidence="8" id="KW-1185">Reference proteome</keyword>
<evidence type="ECO:0000259" key="6">
    <source>
        <dbReference type="PROSITE" id="PS50305"/>
    </source>
</evidence>
<dbReference type="InterPro" id="IPR026590">
    <property type="entry name" value="Ssirtuin_cat_dom"/>
</dbReference>
<reference evidence="7 8" key="1">
    <citation type="journal article" date="2018" name="Mol. Ecol.">
        <title>The obligate alkalophilic soda-lake fungus Sodiomyces alkalinus has shifted to a protein diet.</title>
        <authorList>
            <person name="Grum-Grzhimaylo A.A."/>
            <person name="Falkoski D.L."/>
            <person name="van den Heuvel J."/>
            <person name="Valero-Jimenez C.A."/>
            <person name="Min B."/>
            <person name="Choi I.G."/>
            <person name="Lipzen A."/>
            <person name="Daum C.G."/>
            <person name="Aanen D.K."/>
            <person name="Tsang A."/>
            <person name="Henrissat B."/>
            <person name="Bilanenko E.N."/>
            <person name="de Vries R.P."/>
            <person name="van Kan J.A.L."/>
            <person name="Grigoriev I.V."/>
            <person name="Debets A.J.M."/>
        </authorList>
    </citation>
    <scope>NUCLEOTIDE SEQUENCE [LARGE SCALE GENOMIC DNA]</scope>
    <source>
        <strain evidence="7 8">F11</strain>
    </source>
</reference>
<feature type="binding site" evidence="4">
    <location>
        <position position="338"/>
    </location>
    <ligand>
        <name>Zn(2+)</name>
        <dbReference type="ChEBI" id="CHEBI:29105"/>
    </ligand>
</feature>
<dbReference type="InterPro" id="IPR003000">
    <property type="entry name" value="Sirtuin"/>
</dbReference>
<dbReference type="RefSeq" id="XP_028463150.1">
    <property type="nucleotide sequence ID" value="XM_028615546.1"/>
</dbReference>
<evidence type="ECO:0000313" key="7">
    <source>
        <dbReference type="EMBL" id="ROT35344.1"/>
    </source>
</evidence>
<dbReference type="OrthoDB" id="2919105at2759"/>
<dbReference type="GO" id="GO:0017136">
    <property type="term" value="F:histone deacetylase activity, NAD-dependent"/>
    <property type="evidence" value="ECO:0007669"/>
    <property type="project" value="TreeGrafter"/>
</dbReference>
<dbReference type="Gene3D" id="3.40.50.1220">
    <property type="entry name" value="TPP-binding domain"/>
    <property type="match status" value="1"/>
</dbReference>
<keyword evidence="4" id="KW-0862">Zinc</keyword>
<dbReference type="GO" id="GO:0070403">
    <property type="term" value="F:NAD+ binding"/>
    <property type="evidence" value="ECO:0007669"/>
    <property type="project" value="InterPro"/>
</dbReference>
<evidence type="ECO:0000256" key="1">
    <source>
        <dbReference type="ARBA" id="ARBA00006924"/>
    </source>
</evidence>
<dbReference type="Proteomes" id="UP000272025">
    <property type="component" value="Unassembled WGS sequence"/>
</dbReference>
<dbReference type="EMBL" id="ML119061">
    <property type="protein sequence ID" value="ROT35344.1"/>
    <property type="molecule type" value="Genomic_DNA"/>
</dbReference>
<feature type="region of interest" description="Disordered" evidence="5">
    <location>
        <begin position="1"/>
        <end position="27"/>
    </location>
</feature>
<dbReference type="STRING" id="1314773.A0A3N2PLS1"/>
<dbReference type="Pfam" id="PF02146">
    <property type="entry name" value="SIR2"/>
    <property type="match status" value="1"/>
</dbReference>
<dbReference type="SUPFAM" id="SSF52467">
    <property type="entry name" value="DHS-like NAD/FAD-binding domain"/>
    <property type="match status" value="1"/>
</dbReference>
<feature type="compositionally biased region" description="Polar residues" evidence="5">
    <location>
        <begin position="192"/>
        <end position="210"/>
    </location>
</feature>
<dbReference type="PANTHER" id="PTHR11085:SF8">
    <property type="entry name" value="NAD-DEPENDENT HISTONE DEACETYLASE HST3"/>
    <property type="match status" value="1"/>
</dbReference>
<keyword evidence="2" id="KW-0808">Transferase</keyword>
<keyword evidence="4" id="KW-0479">Metal-binding</keyword>
<name>A0A3N2PLS1_SODAK</name>
<evidence type="ECO:0000256" key="2">
    <source>
        <dbReference type="ARBA" id="ARBA00022679"/>
    </source>
</evidence>
<evidence type="ECO:0000256" key="4">
    <source>
        <dbReference type="PROSITE-ProRule" id="PRU00236"/>
    </source>
</evidence>
<feature type="domain" description="Deacetylase sirtuin-type" evidence="6">
    <location>
        <begin position="196"/>
        <end position="476"/>
    </location>
</feature>
<evidence type="ECO:0000256" key="3">
    <source>
        <dbReference type="ARBA" id="ARBA00023027"/>
    </source>
</evidence>
<feature type="active site" description="Proton acceptor" evidence="4">
    <location>
        <position position="330"/>
    </location>
</feature>
<organism evidence="7 8">
    <name type="scientific">Sodiomyces alkalinus (strain CBS 110278 / VKM F-3762 / F11)</name>
    <name type="common">Alkaliphilic filamentous fungus</name>
    <dbReference type="NCBI Taxonomy" id="1314773"/>
    <lineage>
        <taxon>Eukaryota</taxon>
        <taxon>Fungi</taxon>
        <taxon>Dikarya</taxon>
        <taxon>Ascomycota</taxon>
        <taxon>Pezizomycotina</taxon>
        <taxon>Sordariomycetes</taxon>
        <taxon>Hypocreomycetidae</taxon>
        <taxon>Glomerellales</taxon>
        <taxon>Plectosphaerellaceae</taxon>
        <taxon>Sodiomyces</taxon>
    </lineage>
</organism>
<feature type="binding site" evidence="4">
    <location>
        <position position="341"/>
    </location>
    <ligand>
        <name>Zn(2+)</name>
        <dbReference type="ChEBI" id="CHEBI:29105"/>
    </ligand>
</feature>
<feature type="region of interest" description="Disordered" evidence="5">
    <location>
        <begin position="187"/>
        <end position="213"/>
    </location>
</feature>
<proteinExistence type="inferred from homology"/>
<comment type="similarity">
    <text evidence="1">Belongs to the sirtuin family. Class I subfamily.</text>
</comment>
<evidence type="ECO:0000313" key="8">
    <source>
        <dbReference type="Proteomes" id="UP000272025"/>
    </source>
</evidence>
<feature type="binding site" evidence="4">
    <location>
        <position position="376"/>
    </location>
    <ligand>
        <name>Zn(2+)</name>
        <dbReference type="ChEBI" id="CHEBI:29105"/>
    </ligand>
</feature>